<dbReference type="NCBIfam" id="TIGR03061">
    <property type="entry name" value="pip_yhgE_Nterm"/>
    <property type="match status" value="1"/>
</dbReference>
<feature type="transmembrane region" description="Helical" evidence="6">
    <location>
        <begin position="764"/>
        <end position="785"/>
    </location>
</feature>
<evidence type="ECO:0000256" key="1">
    <source>
        <dbReference type="ARBA" id="ARBA00004141"/>
    </source>
</evidence>
<feature type="region of interest" description="Disordered" evidence="5">
    <location>
        <begin position="276"/>
        <end position="316"/>
    </location>
</feature>
<evidence type="ECO:0000256" key="3">
    <source>
        <dbReference type="ARBA" id="ARBA00022989"/>
    </source>
</evidence>
<comment type="subcellular location">
    <subcellularLocation>
        <location evidence="1">Membrane</location>
        <topology evidence="1">Multi-pass membrane protein</topology>
    </subcellularLocation>
</comment>
<dbReference type="GO" id="GO:0016020">
    <property type="term" value="C:membrane"/>
    <property type="evidence" value="ECO:0007669"/>
    <property type="project" value="UniProtKB-SubCell"/>
</dbReference>
<evidence type="ECO:0000256" key="6">
    <source>
        <dbReference type="SAM" id="Phobius"/>
    </source>
</evidence>
<feature type="compositionally biased region" description="Gly residues" evidence="5">
    <location>
        <begin position="276"/>
        <end position="290"/>
    </location>
</feature>
<comment type="caution">
    <text evidence="8">The sequence shown here is derived from an EMBL/GenBank/DDBJ whole genome shotgun (WGS) entry which is preliminary data.</text>
</comment>
<evidence type="ECO:0000313" key="8">
    <source>
        <dbReference type="EMBL" id="HJF18123.1"/>
    </source>
</evidence>
<feature type="transmembrane region" description="Helical" evidence="6">
    <location>
        <begin position="55"/>
        <end position="74"/>
    </location>
</feature>
<dbReference type="Pfam" id="PF12698">
    <property type="entry name" value="ABC2_membrane_3"/>
    <property type="match status" value="2"/>
</dbReference>
<feature type="domain" description="ABC-2 type transporter transmembrane" evidence="7">
    <location>
        <begin position="64"/>
        <end position="211"/>
    </location>
</feature>
<keyword evidence="2 6" id="KW-0812">Transmembrane</keyword>
<reference evidence="8" key="1">
    <citation type="journal article" date="2021" name="PeerJ">
        <title>Extensive microbial diversity within the chicken gut microbiome revealed by metagenomics and culture.</title>
        <authorList>
            <person name="Gilroy R."/>
            <person name="Ravi A."/>
            <person name="Getino M."/>
            <person name="Pursley I."/>
            <person name="Horton D.L."/>
            <person name="Alikhan N.F."/>
            <person name="Baker D."/>
            <person name="Gharbi K."/>
            <person name="Hall N."/>
            <person name="Watson M."/>
            <person name="Adriaenssens E.M."/>
            <person name="Foster-Nyarko E."/>
            <person name="Jarju S."/>
            <person name="Secka A."/>
            <person name="Antonio M."/>
            <person name="Oren A."/>
            <person name="Chaudhuri R.R."/>
            <person name="La Ragione R."/>
            <person name="Hildebrand F."/>
            <person name="Pallen M.J."/>
        </authorList>
    </citation>
    <scope>NUCLEOTIDE SEQUENCE</scope>
    <source>
        <strain evidence="8">578</strain>
    </source>
</reference>
<feature type="transmembrane region" description="Helical" evidence="6">
    <location>
        <begin position="678"/>
        <end position="699"/>
    </location>
</feature>
<evidence type="ECO:0000256" key="5">
    <source>
        <dbReference type="SAM" id="MobiDB-lite"/>
    </source>
</evidence>
<evidence type="ECO:0000259" key="7">
    <source>
        <dbReference type="Pfam" id="PF12698"/>
    </source>
</evidence>
<dbReference type="Gene3D" id="3.40.1710.10">
    <property type="entry name" value="abc type-2 transporter like domain"/>
    <property type="match status" value="1"/>
</dbReference>
<name>A0A921FTT7_9BIFI</name>
<feature type="compositionally biased region" description="Low complexity" evidence="5">
    <location>
        <begin position="435"/>
        <end position="444"/>
    </location>
</feature>
<evidence type="ECO:0000313" key="9">
    <source>
        <dbReference type="Proteomes" id="UP000715651"/>
    </source>
</evidence>
<keyword evidence="3 6" id="KW-1133">Transmembrane helix</keyword>
<evidence type="ECO:0000256" key="4">
    <source>
        <dbReference type="ARBA" id="ARBA00023136"/>
    </source>
</evidence>
<dbReference type="InterPro" id="IPR013525">
    <property type="entry name" value="ABC2_TM"/>
</dbReference>
<accession>A0A921FTT7</accession>
<dbReference type="PANTHER" id="PTHR43077:SF10">
    <property type="entry name" value="TRANSPORT PERMEASE PROTEIN"/>
    <property type="match status" value="1"/>
</dbReference>
<dbReference type="InterPro" id="IPR017501">
    <property type="entry name" value="Phage_infect_YhgE_C"/>
</dbReference>
<dbReference type="PANTHER" id="PTHR43077">
    <property type="entry name" value="TRANSPORT PERMEASE YVFS-RELATED"/>
    <property type="match status" value="1"/>
</dbReference>
<dbReference type="EMBL" id="DYWK01000005">
    <property type="protein sequence ID" value="HJF18123.1"/>
    <property type="molecule type" value="Genomic_DNA"/>
</dbReference>
<proteinExistence type="predicted"/>
<dbReference type="AlphaFoldDB" id="A0A921FTT7"/>
<feature type="domain" description="ABC-2 type transporter transmembrane" evidence="7">
    <location>
        <begin position="551"/>
        <end position="781"/>
    </location>
</feature>
<reference evidence="8" key="2">
    <citation type="submission" date="2021-09" db="EMBL/GenBank/DDBJ databases">
        <authorList>
            <person name="Gilroy R."/>
        </authorList>
    </citation>
    <scope>NUCLEOTIDE SEQUENCE</scope>
    <source>
        <strain evidence="8">578</strain>
    </source>
</reference>
<protein>
    <submittedName>
        <fullName evidence="8">YhgE/Pip domain-containing protein</fullName>
    </submittedName>
</protein>
<dbReference type="InterPro" id="IPR051328">
    <property type="entry name" value="T7SS_ABC-Transporter"/>
</dbReference>
<dbReference type="Proteomes" id="UP000715651">
    <property type="component" value="Unassembled WGS sequence"/>
</dbReference>
<dbReference type="GO" id="GO:0140359">
    <property type="term" value="F:ABC-type transporter activity"/>
    <property type="evidence" value="ECO:0007669"/>
    <property type="project" value="InterPro"/>
</dbReference>
<dbReference type="InterPro" id="IPR017500">
    <property type="entry name" value="Phage_infect_YhgE_N"/>
</dbReference>
<feature type="transmembrane region" description="Helical" evidence="6">
    <location>
        <begin position="650"/>
        <end position="672"/>
    </location>
</feature>
<feature type="transmembrane region" description="Helical" evidence="6">
    <location>
        <begin position="608"/>
        <end position="629"/>
    </location>
</feature>
<dbReference type="NCBIfam" id="TIGR03062">
    <property type="entry name" value="pip_yhgE_Cterm"/>
    <property type="match status" value="1"/>
</dbReference>
<feature type="region of interest" description="Disordered" evidence="5">
    <location>
        <begin position="435"/>
        <end position="460"/>
    </location>
</feature>
<evidence type="ECO:0000256" key="2">
    <source>
        <dbReference type="ARBA" id="ARBA00022692"/>
    </source>
</evidence>
<gene>
    <name evidence="8" type="ORF">K8U78_03060</name>
</gene>
<keyword evidence="4 6" id="KW-0472">Membrane</keyword>
<organism evidence="8 9">
    <name type="scientific">Aeriscardovia aeriphila</name>
    <dbReference type="NCBI Taxonomy" id="218139"/>
    <lineage>
        <taxon>Bacteria</taxon>
        <taxon>Bacillati</taxon>
        <taxon>Actinomycetota</taxon>
        <taxon>Actinomycetes</taxon>
        <taxon>Bifidobacteriales</taxon>
        <taxon>Bifidobacteriaceae</taxon>
        <taxon>Aeriscardovia</taxon>
    </lineage>
</organism>
<sequence length="809" mass="86955">MMDPKLQAQVHDDIKKLAEHVSHRNEGFWKHFWNLPFFNPFRIFWRDFRSVTNSAIPLICAVGLVIIPSLYAWFNIAGAWNVYNNTGSLKVAVANLDEGYRSDIVPTRIDVGEKLVSALRSNDQLGWTFTSRHNAVEGVRSGEYYAAIVIPQSFSRDMMTLFSPQIHHAKITYYTNAKQNPMAPIITGKGATTVRDQINQTFTKTMTSVALDVASAMSSALRTDEARTSLDSFVKNVDAAASQARSLSGVIGAYSAVLSSAGDVVDAASAMLPHGGGAGDGAGDNSGSGTGLQDAARSAIDSASREAKAARNSARDASSAVKNALKQSDDAFANAQKAVTSLLDTVSTSSRTSASELSSLAERTDALAQSYASLSGKLTDLASRLHSRAGQLRDQANSSSSQLVSSALTRAADRLDSTADRISSQAQTLTRVHDSLSSGSAALKKAAESVTGRTDNLEKQRQEAQQALASARREITSAQNQASSQFTSATSSLAQIVSDASSTGLTLTGLMDQALNNAGQASEKMNGSLATTLDNLTDTQKRLGKLADELSSFSQRAREALNSGATDALKQLSSEEPETLAGLVSQPVGVERHAVFEVKTFGSQMTPLYGILAVWVGATLMSASTSGVVSERKKRGLRRLTKNQEFWGRYLSILFMTELQALWLSLGCLFFLKVQYARMDLFILTFMITAFVFSFFIYCMGAAFGVVGKALCVMVMIIQVSGSSGQYPTQLMPAFFGRVRPWLPATYAMDALRAAIAGVYNNDWLWNIGMLCLFLIPSALLGVVVREPLKKLMAGPTALSHRSHLMALG</sequence>